<proteinExistence type="predicted"/>
<keyword evidence="2" id="KW-1185">Reference proteome</keyword>
<organism evidence="1 2">
    <name type="scientific">Alligator mississippiensis</name>
    <name type="common">American alligator</name>
    <dbReference type="NCBI Taxonomy" id="8496"/>
    <lineage>
        <taxon>Eukaryota</taxon>
        <taxon>Metazoa</taxon>
        <taxon>Chordata</taxon>
        <taxon>Craniata</taxon>
        <taxon>Vertebrata</taxon>
        <taxon>Euteleostomi</taxon>
        <taxon>Archelosauria</taxon>
        <taxon>Archosauria</taxon>
        <taxon>Crocodylia</taxon>
        <taxon>Alligatoridae</taxon>
        <taxon>Alligatorinae</taxon>
        <taxon>Alligator</taxon>
    </lineage>
</organism>
<sequence>MLFLLASSEHRISDTPRPLIQSKLRIFEDLPPDDKRERVWLTHIPDLLYWLLLMCEEQFPYTDTDHHHLLGCMPIPAGCEMCHTAKRYWPLTALLLHSGRAQTNCRCFF</sequence>
<reference evidence="1 2" key="1">
    <citation type="journal article" date="2012" name="Genome Biol.">
        <title>Sequencing three crocodilian genomes to illuminate the evolution of archosaurs and amniotes.</title>
        <authorList>
            <person name="St John J.A."/>
            <person name="Braun E.L."/>
            <person name="Isberg S.R."/>
            <person name="Miles L.G."/>
            <person name="Chong A.Y."/>
            <person name="Gongora J."/>
            <person name="Dalzell P."/>
            <person name="Moran C."/>
            <person name="Bed'hom B."/>
            <person name="Abzhanov A."/>
            <person name="Burgess S.C."/>
            <person name="Cooksey A.M."/>
            <person name="Castoe T.A."/>
            <person name="Crawford N.G."/>
            <person name="Densmore L.D."/>
            <person name="Drew J.C."/>
            <person name="Edwards S.V."/>
            <person name="Faircloth B.C."/>
            <person name="Fujita M.K."/>
            <person name="Greenwold M.J."/>
            <person name="Hoffmann F.G."/>
            <person name="Howard J.M."/>
            <person name="Iguchi T."/>
            <person name="Janes D.E."/>
            <person name="Khan S.Y."/>
            <person name="Kohno S."/>
            <person name="de Koning A.J."/>
            <person name="Lance S.L."/>
            <person name="McCarthy F.M."/>
            <person name="McCormack J.E."/>
            <person name="Merchant M.E."/>
            <person name="Peterson D.G."/>
            <person name="Pollock D.D."/>
            <person name="Pourmand N."/>
            <person name="Raney B.J."/>
            <person name="Roessler K.A."/>
            <person name="Sanford J.R."/>
            <person name="Sawyer R.H."/>
            <person name="Schmidt C.J."/>
            <person name="Triplett E.W."/>
            <person name="Tuberville T.D."/>
            <person name="Venegas-Anaya M."/>
            <person name="Howard J.T."/>
            <person name="Jarvis E.D."/>
            <person name="Guillette L.J.Jr."/>
            <person name="Glenn T.C."/>
            <person name="Green R.E."/>
            <person name="Ray D.A."/>
        </authorList>
    </citation>
    <scope>NUCLEOTIDE SEQUENCE [LARGE SCALE GENOMIC DNA]</scope>
    <source>
        <strain evidence="1">KSC_2009_1</strain>
    </source>
</reference>
<dbReference type="Proteomes" id="UP000050525">
    <property type="component" value="Unassembled WGS sequence"/>
</dbReference>
<gene>
    <name evidence="1" type="ORF">Y1Q_0015651</name>
</gene>
<dbReference type="AlphaFoldDB" id="A0A151NNI2"/>
<dbReference type="EMBL" id="AKHW03002524">
    <property type="protein sequence ID" value="KYO38406.1"/>
    <property type="molecule type" value="Genomic_DNA"/>
</dbReference>
<evidence type="ECO:0000313" key="2">
    <source>
        <dbReference type="Proteomes" id="UP000050525"/>
    </source>
</evidence>
<comment type="caution">
    <text evidence="1">The sequence shown here is derived from an EMBL/GenBank/DDBJ whole genome shotgun (WGS) entry which is preliminary data.</text>
</comment>
<evidence type="ECO:0000313" key="1">
    <source>
        <dbReference type="EMBL" id="KYO38406.1"/>
    </source>
</evidence>
<accession>A0A151NNI2</accession>
<protein>
    <submittedName>
        <fullName evidence="1">Uncharacterized protein</fullName>
    </submittedName>
</protein>
<name>A0A151NNI2_ALLMI</name>